<comment type="domain">
    <text evidence="7">Contains large globular domains required for ATP hydrolysis at each terminus and a third globular domain forming a flexible hinge near the middle of the molecule. These domains are separated by coiled-coil structures.</text>
</comment>
<dbReference type="InterPro" id="IPR024704">
    <property type="entry name" value="SMC"/>
</dbReference>
<comment type="function">
    <text evidence="7">Required for chromosome condensation and partitioning.</text>
</comment>
<dbReference type="Gene3D" id="3.40.50.300">
    <property type="entry name" value="P-loop containing nucleotide triphosphate hydrolases"/>
    <property type="match status" value="2"/>
</dbReference>
<dbReference type="SUPFAM" id="SSF75553">
    <property type="entry name" value="Smc hinge domain"/>
    <property type="match status" value="1"/>
</dbReference>
<evidence type="ECO:0000256" key="3">
    <source>
        <dbReference type="ARBA" id="ARBA00022741"/>
    </source>
</evidence>
<dbReference type="HAMAP" id="MF_01894">
    <property type="entry name" value="Smc_prok"/>
    <property type="match status" value="1"/>
</dbReference>
<dbReference type="KEGG" id="orm:HTY61_10200"/>
<dbReference type="GO" id="GO:0003677">
    <property type="term" value="F:DNA binding"/>
    <property type="evidence" value="ECO:0007669"/>
    <property type="project" value="UniProtKB-UniRule"/>
</dbReference>
<evidence type="ECO:0000313" key="9">
    <source>
        <dbReference type="EMBL" id="QKV18794.1"/>
    </source>
</evidence>
<dbReference type="PANTHER" id="PTHR43977">
    <property type="entry name" value="STRUCTURAL MAINTENANCE OF CHROMOSOMES PROTEIN 3"/>
    <property type="match status" value="1"/>
</dbReference>
<evidence type="ECO:0000256" key="1">
    <source>
        <dbReference type="ARBA" id="ARBA00004496"/>
    </source>
</evidence>
<protein>
    <recommendedName>
        <fullName evidence="7">Chromosome partition protein Smc</fullName>
    </recommendedName>
</protein>
<dbReference type="InterPro" id="IPR011890">
    <property type="entry name" value="SMC_prok"/>
</dbReference>
<feature type="domain" description="SMC hinge" evidence="8">
    <location>
        <begin position="507"/>
        <end position="596"/>
    </location>
</feature>
<dbReference type="EMBL" id="CP054836">
    <property type="protein sequence ID" value="QKV18794.1"/>
    <property type="molecule type" value="Genomic_DNA"/>
</dbReference>
<keyword evidence="4 7" id="KW-0067">ATP-binding</keyword>
<keyword evidence="3 7" id="KW-0547">Nucleotide-binding</keyword>
<proteinExistence type="inferred from homology"/>
<evidence type="ECO:0000256" key="6">
    <source>
        <dbReference type="ARBA" id="ARBA00023125"/>
    </source>
</evidence>
<comment type="subcellular location">
    <subcellularLocation>
        <location evidence="1 7">Cytoplasm</location>
    </subcellularLocation>
</comment>
<keyword evidence="2 7" id="KW-0963">Cytoplasm</keyword>
<dbReference type="GO" id="GO:0005737">
    <property type="term" value="C:cytoplasm"/>
    <property type="evidence" value="ECO:0007669"/>
    <property type="project" value="UniProtKB-SubCell"/>
</dbReference>
<dbReference type="RefSeq" id="WP_175276687.1">
    <property type="nucleotide sequence ID" value="NZ_CP054836.1"/>
</dbReference>
<comment type="subunit">
    <text evidence="7">Homodimer.</text>
</comment>
<dbReference type="PIRSF" id="PIRSF005719">
    <property type="entry name" value="SMC"/>
    <property type="match status" value="1"/>
</dbReference>
<name>A0A6N1VD46_9HYPH</name>
<evidence type="ECO:0000259" key="8">
    <source>
        <dbReference type="SMART" id="SM00968"/>
    </source>
</evidence>
<dbReference type="Pfam" id="PF06470">
    <property type="entry name" value="SMC_hinge"/>
    <property type="match status" value="1"/>
</dbReference>
<dbReference type="Proteomes" id="UP000509367">
    <property type="component" value="Chromosome"/>
</dbReference>
<dbReference type="SUPFAM" id="SSF52540">
    <property type="entry name" value="P-loop containing nucleoside triphosphate hydrolases"/>
    <property type="match status" value="1"/>
</dbReference>
<dbReference type="InterPro" id="IPR010935">
    <property type="entry name" value="SMC_hinge"/>
</dbReference>
<feature type="binding site" evidence="7">
    <location>
        <begin position="32"/>
        <end position="39"/>
    </location>
    <ligand>
        <name>ATP</name>
        <dbReference type="ChEBI" id="CHEBI:30616"/>
    </ligand>
</feature>
<feature type="coiled-coil region" evidence="7">
    <location>
        <begin position="929"/>
        <end position="991"/>
    </location>
</feature>
<dbReference type="GO" id="GO:0005524">
    <property type="term" value="F:ATP binding"/>
    <property type="evidence" value="ECO:0007669"/>
    <property type="project" value="UniProtKB-UniRule"/>
</dbReference>
<dbReference type="NCBIfam" id="TIGR02168">
    <property type="entry name" value="SMC_prok_B"/>
    <property type="match status" value="1"/>
</dbReference>
<accession>A0A6N1VD46</accession>
<dbReference type="GO" id="GO:0007059">
    <property type="term" value="P:chromosome segregation"/>
    <property type="evidence" value="ECO:0007669"/>
    <property type="project" value="UniProtKB-UniRule"/>
</dbReference>
<feature type="coiled-coil region" evidence="7">
    <location>
        <begin position="177"/>
        <end position="218"/>
    </location>
</feature>
<evidence type="ECO:0000256" key="4">
    <source>
        <dbReference type="ARBA" id="ARBA00022840"/>
    </source>
</evidence>
<dbReference type="AlphaFoldDB" id="A0A6N1VD46"/>
<keyword evidence="5 7" id="KW-0175">Coiled coil</keyword>
<feature type="coiled-coil region" evidence="7">
    <location>
        <begin position="282"/>
        <end position="501"/>
    </location>
</feature>
<dbReference type="InterPro" id="IPR027417">
    <property type="entry name" value="P-loop_NTPase"/>
</dbReference>
<dbReference type="FunFam" id="3.40.50.300:FF:000901">
    <property type="entry name" value="Chromosome partition protein Smc"/>
    <property type="match status" value="1"/>
</dbReference>
<dbReference type="CDD" id="cd03278">
    <property type="entry name" value="ABC_SMC_barmotin"/>
    <property type="match status" value="1"/>
</dbReference>
<dbReference type="SMART" id="SM00968">
    <property type="entry name" value="SMC_hinge"/>
    <property type="match status" value="1"/>
</dbReference>
<dbReference type="GO" id="GO:0005694">
    <property type="term" value="C:chromosome"/>
    <property type="evidence" value="ECO:0007669"/>
    <property type="project" value="InterPro"/>
</dbReference>
<evidence type="ECO:0000313" key="10">
    <source>
        <dbReference type="Proteomes" id="UP000509367"/>
    </source>
</evidence>
<organism evidence="9 10">
    <name type="scientific">Oricola thermophila</name>
    <dbReference type="NCBI Taxonomy" id="2742145"/>
    <lineage>
        <taxon>Bacteria</taxon>
        <taxon>Pseudomonadati</taxon>
        <taxon>Pseudomonadota</taxon>
        <taxon>Alphaproteobacteria</taxon>
        <taxon>Hyphomicrobiales</taxon>
        <taxon>Ahrensiaceae</taxon>
        <taxon>Oricola</taxon>
    </lineage>
</organism>
<keyword evidence="6 7" id="KW-0238">DNA-binding</keyword>
<dbReference type="InterPro" id="IPR036277">
    <property type="entry name" value="SMC_hinge_sf"/>
</dbReference>
<sequence length="1153" mass="126635">MRFEKLRLLGFKSFVEPTEFIIEGGLTGVVGPNGCGKSNLVEALRWVMGESSYKNMRASGMDDVIFSGSATRPSRNTAEVSLFLDNSDRTAPPAFNDDDTLQVTRRIEREAGSAYKINGKDARAKDVQLLFADQSTGARSPSMVGQGRIGELIQAKPQARRALLEEAAGISGLHSRRHDAELRLRGAETNLERLEDVIGELESQIESLKRQARQAKRFKALSRDIREAEATLLHLRWTHAREQEAEAQSALSRATSLVGERAQLQMEAAKTQAIAQRKLPELREAEAAAAAALQRLTIALNQLDEDARRQEARRNELQNRAEQLAADIAREEQMKAENAAAIARLDEEEAQIVAEEASTGDREAELKRLFEQAEEALARSEAELSRLTGERAEAGALRTQLERRIRETRERSDRLAAQQDRLVAELAEIENRIKSLADPAEKRAQLEAAENAVLEAERAAAEAEQNVSAAREAENARQPALQEARAQLNRLETEAQTLSKMLNAGGSDLFPAVVEKMRVEKGFEAALGAALGDDLDLPLDSTAPAYWAAVAPLADDPALPAGVVPLADYVKAPDALHRALRQIGVVESVEQGQALQAELRTGQRLVTRDGALWRWDGYTARADAPTPAAQRLAQKNRLAELDAEIVEATKVLRACEADVAGRKEATKAAIEAERRSRDALRAAQAAAREARDALAAAERATGELSKRKAVLEESVSRARADIEEAAGVLAEAETALAGEPDLSDLDAAVEKQSAVVTTERAALTEARANHQSLAREREARQRRLVALRSERENWRSRGANADRQIEVLTARRDETAKELAALEDVPDEMPQRRRGLVREIETAEQARKEAADRLALAETAGREADKAATDAITALSGAREERARAEERLTAASERRKEVEARIRETLNCAPHEALKLTGLDSDAALPDADAVERRLERLKIERERLGAVNLRAEEEQAELAERLESIVRERDDVVDAIRELRSAIASLNKEGRERLLEAFEAVNAHFKRLFAHLFGGGTADLQLVESDDPLEAGLEIVARPPGKKPQTMTLLSGGEQALTAMALIFAVFLTNPAPICVLDEVDAPLDDHNVERFCNLMDQMAKDTDTRFVIITHNPITMARMDRLFGVTMAEQGVSQLVSVDLQQAEELREAS</sequence>
<keyword evidence="10" id="KW-1185">Reference proteome</keyword>
<dbReference type="InterPro" id="IPR003395">
    <property type="entry name" value="RecF/RecN/SMC_N"/>
</dbReference>
<dbReference type="GO" id="GO:0007062">
    <property type="term" value="P:sister chromatid cohesion"/>
    <property type="evidence" value="ECO:0007669"/>
    <property type="project" value="InterPro"/>
</dbReference>
<feature type="coiled-coil region" evidence="7">
    <location>
        <begin position="763"/>
        <end position="902"/>
    </location>
</feature>
<feature type="coiled-coil region" evidence="7">
    <location>
        <begin position="638"/>
        <end position="735"/>
    </location>
</feature>
<dbReference type="Pfam" id="PF02463">
    <property type="entry name" value="SMC_N"/>
    <property type="match status" value="1"/>
</dbReference>
<dbReference type="GO" id="GO:0030261">
    <property type="term" value="P:chromosome condensation"/>
    <property type="evidence" value="ECO:0007669"/>
    <property type="project" value="InterPro"/>
</dbReference>
<evidence type="ECO:0000256" key="7">
    <source>
        <dbReference type="HAMAP-Rule" id="MF_01894"/>
    </source>
</evidence>
<reference evidence="9 10" key="1">
    <citation type="submission" date="2020-06" db="EMBL/GenBank/DDBJ databases">
        <title>Oricola thermophila sp. nov. isolated from a tidal sediments.</title>
        <authorList>
            <person name="Kwon K.K."/>
            <person name="Yang S.-H."/>
            <person name="Park M.-J."/>
        </authorList>
    </citation>
    <scope>NUCLEOTIDE SEQUENCE [LARGE SCALE GENOMIC DNA]</scope>
    <source>
        <strain evidence="9 10">MEBiC13590</strain>
    </source>
</reference>
<dbReference type="GO" id="GO:0006260">
    <property type="term" value="P:DNA replication"/>
    <property type="evidence" value="ECO:0007669"/>
    <property type="project" value="UniProtKB-UniRule"/>
</dbReference>
<comment type="similarity">
    <text evidence="7">Belongs to the SMC family.</text>
</comment>
<evidence type="ECO:0000256" key="2">
    <source>
        <dbReference type="ARBA" id="ARBA00022490"/>
    </source>
</evidence>
<evidence type="ECO:0000256" key="5">
    <source>
        <dbReference type="ARBA" id="ARBA00023054"/>
    </source>
</evidence>
<gene>
    <name evidence="7 9" type="primary">smc</name>
    <name evidence="9" type="ORF">HTY61_10200</name>
</gene>
<dbReference type="GO" id="GO:0016887">
    <property type="term" value="F:ATP hydrolysis activity"/>
    <property type="evidence" value="ECO:0007669"/>
    <property type="project" value="InterPro"/>
</dbReference>